<comment type="caution">
    <text evidence="5">The sequence shown here is derived from an EMBL/GenBank/DDBJ whole genome shotgun (WGS) entry which is preliminary data.</text>
</comment>
<keyword evidence="1" id="KW-0808">Transferase</keyword>
<reference evidence="5" key="2">
    <citation type="submission" date="2023-05" db="EMBL/GenBank/DDBJ databases">
        <authorList>
            <consortium name="Lawrence Berkeley National Laboratory"/>
            <person name="Steindorff A."/>
            <person name="Hensen N."/>
            <person name="Bonometti L."/>
            <person name="Westerberg I."/>
            <person name="Brannstrom I.O."/>
            <person name="Guillou S."/>
            <person name="Cros-Aarteil S."/>
            <person name="Calhoun S."/>
            <person name="Haridas S."/>
            <person name="Kuo A."/>
            <person name="Mondo S."/>
            <person name="Pangilinan J."/>
            <person name="Riley R."/>
            <person name="Labutti K."/>
            <person name="Andreopoulos B."/>
            <person name="Lipzen A."/>
            <person name="Chen C."/>
            <person name="Yanf M."/>
            <person name="Daum C."/>
            <person name="Ng V."/>
            <person name="Clum A."/>
            <person name="Ohm R."/>
            <person name="Martin F."/>
            <person name="Silar P."/>
            <person name="Natvig D."/>
            <person name="Lalanne C."/>
            <person name="Gautier V."/>
            <person name="Ament-Velasquez S.L."/>
            <person name="Kruys A."/>
            <person name="Hutchinson M.I."/>
            <person name="Powell A.J."/>
            <person name="Barry K."/>
            <person name="Miller A.N."/>
            <person name="Grigoriev I.V."/>
            <person name="Debuchy R."/>
            <person name="Gladieux P."/>
            <person name="Thoren M.H."/>
            <person name="Johannesson H."/>
        </authorList>
    </citation>
    <scope>NUCLEOTIDE SEQUENCE</scope>
    <source>
        <strain evidence="5">CBS 141.50</strain>
    </source>
</reference>
<dbReference type="AlphaFoldDB" id="A0AAN6ZL81"/>
<evidence type="ECO:0000313" key="6">
    <source>
        <dbReference type="Proteomes" id="UP001302676"/>
    </source>
</evidence>
<dbReference type="InterPro" id="IPR019378">
    <property type="entry name" value="GDP-Fuc_O-FucTrfase"/>
</dbReference>
<evidence type="ECO:0000313" key="5">
    <source>
        <dbReference type="EMBL" id="KAK4141396.1"/>
    </source>
</evidence>
<feature type="transmembrane region" description="Helical" evidence="4">
    <location>
        <begin position="15"/>
        <end position="33"/>
    </location>
</feature>
<evidence type="ECO:0000256" key="4">
    <source>
        <dbReference type="SAM" id="Phobius"/>
    </source>
</evidence>
<keyword evidence="2" id="KW-0294">Fucose metabolism</keyword>
<evidence type="ECO:0000256" key="3">
    <source>
        <dbReference type="ARBA" id="ARBA00023277"/>
    </source>
</evidence>
<evidence type="ECO:0000256" key="2">
    <source>
        <dbReference type="ARBA" id="ARBA00023253"/>
    </source>
</evidence>
<keyword evidence="6" id="KW-1185">Reference proteome</keyword>
<dbReference type="Pfam" id="PF10250">
    <property type="entry name" value="O-FucT"/>
    <property type="match status" value="1"/>
</dbReference>
<gene>
    <name evidence="5" type="ORF">C8A04DRAFT_14102</name>
</gene>
<organism evidence="5 6">
    <name type="scientific">Dichotomopilus funicola</name>
    <dbReference type="NCBI Taxonomy" id="1934379"/>
    <lineage>
        <taxon>Eukaryota</taxon>
        <taxon>Fungi</taxon>
        <taxon>Dikarya</taxon>
        <taxon>Ascomycota</taxon>
        <taxon>Pezizomycotina</taxon>
        <taxon>Sordariomycetes</taxon>
        <taxon>Sordariomycetidae</taxon>
        <taxon>Sordariales</taxon>
        <taxon>Chaetomiaceae</taxon>
        <taxon>Dichotomopilus</taxon>
    </lineage>
</organism>
<dbReference type="CDD" id="cd11296">
    <property type="entry name" value="O-FucT_like"/>
    <property type="match status" value="1"/>
</dbReference>
<reference evidence="5" key="1">
    <citation type="journal article" date="2023" name="Mol. Phylogenet. Evol.">
        <title>Genome-scale phylogeny and comparative genomics of the fungal order Sordariales.</title>
        <authorList>
            <person name="Hensen N."/>
            <person name="Bonometti L."/>
            <person name="Westerberg I."/>
            <person name="Brannstrom I.O."/>
            <person name="Guillou S."/>
            <person name="Cros-Aarteil S."/>
            <person name="Calhoun S."/>
            <person name="Haridas S."/>
            <person name="Kuo A."/>
            <person name="Mondo S."/>
            <person name="Pangilinan J."/>
            <person name="Riley R."/>
            <person name="LaButti K."/>
            <person name="Andreopoulos B."/>
            <person name="Lipzen A."/>
            <person name="Chen C."/>
            <person name="Yan M."/>
            <person name="Daum C."/>
            <person name="Ng V."/>
            <person name="Clum A."/>
            <person name="Steindorff A."/>
            <person name="Ohm R.A."/>
            <person name="Martin F."/>
            <person name="Silar P."/>
            <person name="Natvig D.O."/>
            <person name="Lalanne C."/>
            <person name="Gautier V."/>
            <person name="Ament-Velasquez S.L."/>
            <person name="Kruys A."/>
            <person name="Hutchinson M.I."/>
            <person name="Powell A.J."/>
            <person name="Barry K."/>
            <person name="Miller A.N."/>
            <person name="Grigoriev I.V."/>
            <person name="Debuchy R."/>
            <person name="Gladieux P."/>
            <person name="Hiltunen Thoren M."/>
            <person name="Johannesson H."/>
        </authorList>
    </citation>
    <scope>NUCLEOTIDE SEQUENCE</scope>
    <source>
        <strain evidence="5">CBS 141.50</strain>
    </source>
</reference>
<dbReference type="GO" id="GO:0006004">
    <property type="term" value="P:fucose metabolic process"/>
    <property type="evidence" value="ECO:0007669"/>
    <property type="project" value="UniProtKB-KW"/>
</dbReference>
<dbReference type="GeneID" id="87814574"/>
<dbReference type="EMBL" id="MU853612">
    <property type="protein sequence ID" value="KAK4141396.1"/>
    <property type="molecule type" value="Genomic_DNA"/>
</dbReference>
<proteinExistence type="predicted"/>
<protein>
    <recommendedName>
        <fullName evidence="7">Alternative oxidase</fullName>
    </recommendedName>
</protein>
<name>A0AAN6ZL81_9PEZI</name>
<keyword evidence="3" id="KW-0119">Carbohydrate metabolism</keyword>
<accession>A0AAN6ZL81</accession>
<sequence>MTGSFTSHAAARPRGLLITVCCISLVTIWLCRLPKMCLYGENMALVPAVATHTPPPAPPPRAIDTGMSPPVRPTVDLSKADAPFISWPLQRVCHESTTWTPGVVFVCDNNSGGIGNIRNYILTCIRYAIDAGATGLVLPQIRTRSEENLSNIMLAYRGFDYFFDEQHFRRSLLGACPQFTLYDSTDDIPNAPDPFKAEQITPRNFGRRGGCDKRELNKHTGRFDKQFWSYINDTAAEFDRPPPSVLHPRIIRFTWGVQWDWPVFRDGPEFVASYGGLLRFRSDILALGKRAAGYMRTFSSLSGGDGAYAGMHLRTESDALSRWPKFPEQRDAYLQHARAMKFKAAYLATGNKTEALKLTRAADEENDMAVITKHDLLLEHPDDLEALQKLTWDQQALIDFIVLLECDYFLGVSPSSFSMNLAGKRHLKEGGLYTRPWRIGGDGDGRSWLVGRYENYWEDWLFMFESLWP</sequence>
<keyword evidence="4" id="KW-0812">Transmembrane</keyword>
<evidence type="ECO:0008006" key="7">
    <source>
        <dbReference type="Google" id="ProtNLM"/>
    </source>
</evidence>
<dbReference type="Gene3D" id="3.40.50.11350">
    <property type="match status" value="1"/>
</dbReference>
<keyword evidence="4" id="KW-1133">Transmembrane helix</keyword>
<evidence type="ECO:0000256" key="1">
    <source>
        <dbReference type="ARBA" id="ARBA00022679"/>
    </source>
</evidence>
<dbReference type="RefSeq" id="XP_062634767.1">
    <property type="nucleotide sequence ID" value="XM_062777961.1"/>
</dbReference>
<keyword evidence="4" id="KW-0472">Membrane</keyword>
<dbReference type="GO" id="GO:0016740">
    <property type="term" value="F:transferase activity"/>
    <property type="evidence" value="ECO:0007669"/>
    <property type="project" value="UniProtKB-KW"/>
</dbReference>
<dbReference type="Proteomes" id="UP001302676">
    <property type="component" value="Unassembled WGS sequence"/>
</dbReference>